<feature type="transmembrane region" description="Helical" evidence="6">
    <location>
        <begin position="32"/>
        <end position="55"/>
    </location>
</feature>
<proteinExistence type="inferred from homology"/>
<accession>A0A9P7G3H2</accession>
<keyword evidence="3 6" id="KW-0812">Transmembrane</keyword>
<dbReference type="Proteomes" id="UP000775547">
    <property type="component" value="Unassembled WGS sequence"/>
</dbReference>
<evidence type="ECO:0000256" key="6">
    <source>
        <dbReference type="SAM" id="Phobius"/>
    </source>
</evidence>
<dbReference type="GO" id="GO:0016192">
    <property type="term" value="P:vesicle-mediated transport"/>
    <property type="evidence" value="ECO:0007669"/>
    <property type="project" value="InterPro"/>
</dbReference>
<keyword evidence="8" id="KW-1185">Reference proteome</keyword>
<evidence type="ECO:0000256" key="3">
    <source>
        <dbReference type="ARBA" id="ARBA00022692"/>
    </source>
</evidence>
<dbReference type="AlphaFoldDB" id="A0A9P7G3H2"/>
<keyword evidence="4 6" id="KW-1133">Transmembrane helix</keyword>
<dbReference type="OrthoDB" id="434393at2759"/>
<comment type="caution">
    <text evidence="7">The sequence shown here is derived from an EMBL/GenBank/DDBJ whole genome shotgun (WGS) entry which is preliminary data.</text>
</comment>
<comment type="subcellular location">
    <subcellularLocation>
        <location evidence="1">Membrane</location>
        <topology evidence="1">Multi-pass membrane protein</topology>
    </subcellularLocation>
</comment>
<evidence type="ECO:0000256" key="1">
    <source>
        <dbReference type="ARBA" id="ARBA00004141"/>
    </source>
</evidence>
<dbReference type="PANTHER" id="PTHR12290">
    <property type="entry name" value="CORNICHON-RELATED"/>
    <property type="match status" value="1"/>
</dbReference>
<evidence type="ECO:0000256" key="5">
    <source>
        <dbReference type="ARBA" id="ARBA00023136"/>
    </source>
</evidence>
<organism evidence="7 8">
    <name type="scientific">Asterophora parasitica</name>
    <dbReference type="NCBI Taxonomy" id="117018"/>
    <lineage>
        <taxon>Eukaryota</taxon>
        <taxon>Fungi</taxon>
        <taxon>Dikarya</taxon>
        <taxon>Basidiomycota</taxon>
        <taxon>Agaricomycotina</taxon>
        <taxon>Agaricomycetes</taxon>
        <taxon>Agaricomycetidae</taxon>
        <taxon>Agaricales</taxon>
        <taxon>Tricholomatineae</taxon>
        <taxon>Lyophyllaceae</taxon>
        <taxon>Asterophora</taxon>
    </lineage>
</organism>
<comment type="similarity">
    <text evidence="2">Belongs to the cornichon family.</text>
</comment>
<name>A0A9P7G3H2_9AGAR</name>
<dbReference type="GO" id="GO:0016020">
    <property type="term" value="C:membrane"/>
    <property type="evidence" value="ECO:0007669"/>
    <property type="project" value="UniProtKB-SubCell"/>
</dbReference>
<evidence type="ECO:0000256" key="4">
    <source>
        <dbReference type="ARBA" id="ARBA00022989"/>
    </source>
</evidence>
<evidence type="ECO:0000313" key="8">
    <source>
        <dbReference type="Proteomes" id="UP000775547"/>
    </source>
</evidence>
<evidence type="ECO:0000313" key="7">
    <source>
        <dbReference type="EMBL" id="KAG5642124.1"/>
    </source>
</evidence>
<gene>
    <name evidence="7" type="primary">ERV14</name>
    <name evidence="7" type="ORF">DXG03_003596</name>
</gene>
<sequence>MYSDLESDYLNPIDLCNKLNKLVIPENGVHGALTLLFLLSGQWLAFLFNAPLLAYNVNK</sequence>
<protein>
    <submittedName>
        <fullName evidence="7">COPII-coated vesicle protein</fullName>
    </submittedName>
</protein>
<keyword evidence="5 6" id="KW-0472">Membrane</keyword>
<dbReference type="InterPro" id="IPR003377">
    <property type="entry name" value="Cornichon"/>
</dbReference>
<reference evidence="7" key="2">
    <citation type="submission" date="2021-10" db="EMBL/GenBank/DDBJ databases">
        <title>Phylogenomics reveals ancestral predisposition of the termite-cultivated fungus Termitomyces towards a domesticated lifestyle.</title>
        <authorList>
            <person name="Auxier B."/>
            <person name="Grum-Grzhimaylo A."/>
            <person name="Cardenas M.E."/>
            <person name="Lodge J.D."/>
            <person name="Laessoe T."/>
            <person name="Pedersen O."/>
            <person name="Smith M.E."/>
            <person name="Kuyper T.W."/>
            <person name="Franco-Molano E.A."/>
            <person name="Baroni T.J."/>
            <person name="Aanen D.K."/>
        </authorList>
    </citation>
    <scope>NUCLEOTIDE SEQUENCE</scope>
    <source>
        <strain evidence="7">AP01</strain>
        <tissue evidence="7">Mycelium</tissue>
    </source>
</reference>
<reference evidence="7" key="1">
    <citation type="submission" date="2020-07" db="EMBL/GenBank/DDBJ databases">
        <authorList>
            <person name="Nieuwenhuis M."/>
            <person name="Van De Peppel L.J.J."/>
        </authorList>
    </citation>
    <scope>NUCLEOTIDE SEQUENCE</scope>
    <source>
        <strain evidence="7">AP01</strain>
        <tissue evidence="7">Mycelium</tissue>
    </source>
</reference>
<evidence type="ECO:0000256" key="2">
    <source>
        <dbReference type="ARBA" id="ARBA00010095"/>
    </source>
</evidence>
<dbReference type="EMBL" id="JABCKV010000215">
    <property type="protein sequence ID" value="KAG5642124.1"/>
    <property type="molecule type" value="Genomic_DNA"/>
</dbReference>
<dbReference type="Pfam" id="PF03311">
    <property type="entry name" value="Cornichon"/>
    <property type="match status" value="1"/>
</dbReference>
<dbReference type="SMART" id="SM01398">
    <property type="entry name" value="Cornichon"/>
    <property type="match status" value="1"/>
</dbReference>